<dbReference type="EMBL" id="CAXLJM020000107">
    <property type="protein sequence ID" value="CAL8134980.1"/>
    <property type="molecule type" value="Genomic_DNA"/>
</dbReference>
<reference evidence="4 5" key="1">
    <citation type="submission" date="2024-08" db="EMBL/GenBank/DDBJ databases">
        <authorList>
            <person name="Cucini C."/>
            <person name="Frati F."/>
        </authorList>
    </citation>
    <scope>NUCLEOTIDE SEQUENCE [LARGE SCALE GENOMIC DNA]</scope>
</reference>
<dbReference type="PRINTS" id="PR00947">
    <property type="entry name" value="CUTICLE"/>
</dbReference>
<gene>
    <name evidence="4" type="ORF">ODALV1_LOCUS25776</name>
</gene>
<dbReference type="PANTHER" id="PTHR10380">
    <property type="entry name" value="CUTICLE PROTEIN"/>
    <property type="match status" value="1"/>
</dbReference>
<feature type="chain" id="PRO_5046223131" evidence="3">
    <location>
        <begin position="19"/>
        <end position="106"/>
    </location>
</feature>
<keyword evidence="1 2" id="KW-0193">Cuticle</keyword>
<dbReference type="PANTHER" id="PTHR10380:SF173">
    <property type="entry name" value="CUTICULAR PROTEIN 47EF, ISOFORM C-RELATED"/>
    <property type="match status" value="1"/>
</dbReference>
<sequence>MMKYVLLVALVGVALVQALPQSDITIVRSDIENPGTGEYNWGYETSDGAKADARGALRDGPLEDGTNGQFQTVEGSYSYTAPDGRLITVTYTSDEKGYRAKTVYSR</sequence>
<evidence type="ECO:0000256" key="1">
    <source>
        <dbReference type="ARBA" id="ARBA00022460"/>
    </source>
</evidence>
<evidence type="ECO:0000313" key="4">
    <source>
        <dbReference type="EMBL" id="CAL8134980.1"/>
    </source>
</evidence>
<organism evidence="4 5">
    <name type="scientific">Orchesella dallaii</name>
    <dbReference type="NCBI Taxonomy" id="48710"/>
    <lineage>
        <taxon>Eukaryota</taxon>
        <taxon>Metazoa</taxon>
        <taxon>Ecdysozoa</taxon>
        <taxon>Arthropoda</taxon>
        <taxon>Hexapoda</taxon>
        <taxon>Collembola</taxon>
        <taxon>Entomobryomorpha</taxon>
        <taxon>Entomobryoidea</taxon>
        <taxon>Orchesellidae</taxon>
        <taxon>Orchesellinae</taxon>
        <taxon>Orchesella</taxon>
    </lineage>
</organism>
<evidence type="ECO:0000256" key="2">
    <source>
        <dbReference type="PROSITE-ProRule" id="PRU00497"/>
    </source>
</evidence>
<evidence type="ECO:0000256" key="3">
    <source>
        <dbReference type="SAM" id="SignalP"/>
    </source>
</evidence>
<keyword evidence="5" id="KW-1185">Reference proteome</keyword>
<dbReference type="Pfam" id="PF00379">
    <property type="entry name" value="Chitin_bind_4"/>
    <property type="match status" value="1"/>
</dbReference>
<evidence type="ECO:0000313" key="5">
    <source>
        <dbReference type="Proteomes" id="UP001642540"/>
    </source>
</evidence>
<dbReference type="InterPro" id="IPR050468">
    <property type="entry name" value="Cuticle_Struct_Prot"/>
</dbReference>
<protein>
    <submittedName>
        <fullName evidence="4">Uncharacterized protein</fullName>
    </submittedName>
</protein>
<feature type="signal peptide" evidence="3">
    <location>
        <begin position="1"/>
        <end position="18"/>
    </location>
</feature>
<proteinExistence type="predicted"/>
<name>A0ABP1RSW8_9HEXA</name>
<accession>A0ABP1RSW8</accession>
<keyword evidence="3" id="KW-0732">Signal</keyword>
<dbReference type="InterPro" id="IPR000618">
    <property type="entry name" value="Insect_cuticle"/>
</dbReference>
<comment type="caution">
    <text evidence="4">The sequence shown here is derived from an EMBL/GenBank/DDBJ whole genome shotgun (WGS) entry which is preliminary data.</text>
</comment>
<dbReference type="Proteomes" id="UP001642540">
    <property type="component" value="Unassembled WGS sequence"/>
</dbReference>
<dbReference type="PROSITE" id="PS51155">
    <property type="entry name" value="CHIT_BIND_RR_2"/>
    <property type="match status" value="1"/>
</dbReference>